<name>A0A4P9VET2_9GAMM</name>
<dbReference type="EMBL" id="NDXW01000007">
    <property type="protein sequence ID" value="RDH41565.1"/>
    <property type="molecule type" value="Genomic_DNA"/>
</dbReference>
<dbReference type="AlphaFoldDB" id="A0A4P9VET2"/>
<feature type="transmembrane region" description="Helical" evidence="1">
    <location>
        <begin position="141"/>
        <end position="158"/>
    </location>
</feature>
<organism evidence="3 4">
    <name type="scientific">Zooshikella ganghwensis</name>
    <dbReference type="NCBI Taxonomy" id="202772"/>
    <lineage>
        <taxon>Bacteria</taxon>
        <taxon>Pseudomonadati</taxon>
        <taxon>Pseudomonadota</taxon>
        <taxon>Gammaproteobacteria</taxon>
        <taxon>Oceanospirillales</taxon>
        <taxon>Zooshikellaceae</taxon>
        <taxon>Zooshikella</taxon>
    </lineage>
</organism>
<dbReference type="Proteomes" id="UP000257039">
    <property type="component" value="Unassembled WGS sequence"/>
</dbReference>
<reference evidence="3 4" key="1">
    <citation type="submission" date="2017-04" db="EMBL/GenBank/DDBJ databases">
        <title>Draft genome sequence of Zooshikella ganghwensis VG4 isolated from Red Sea sediments.</title>
        <authorList>
            <person name="Rehman Z."/>
            <person name="Alam I."/>
            <person name="Kamau A."/>
            <person name="Bajic V."/>
            <person name="Leiknes T."/>
        </authorList>
    </citation>
    <scope>NUCLEOTIDE SEQUENCE [LARGE SCALE GENOMIC DNA]</scope>
    <source>
        <strain evidence="3 4">VG4</strain>
    </source>
</reference>
<gene>
    <name evidence="3" type="ORF">B9G39_27850</name>
</gene>
<feature type="domain" description="DUF4234" evidence="2">
    <location>
        <begin position="32"/>
        <end position="130"/>
    </location>
</feature>
<keyword evidence="1" id="KW-0472">Membrane</keyword>
<accession>A0A4P9VET2</accession>
<feature type="transmembrane region" description="Helical" evidence="1">
    <location>
        <begin position="103"/>
        <end position="125"/>
    </location>
</feature>
<dbReference type="InterPro" id="IPR025328">
    <property type="entry name" value="DUF4234"/>
</dbReference>
<feature type="transmembrane region" description="Helical" evidence="1">
    <location>
        <begin position="71"/>
        <end position="91"/>
    </location>
</feature>
<protein>
    <submittedName>
        <fullName evidence="3">DUF4234 domain-containing protein</fullName>
    </submittedName>
</protein>
<sequence>MSLDNSPYATPSSEISISSSGENGICQLPRFSAWMVLLLMIVTLGFYYYYWLYTRTLIINRVCKHKISTSLSGSVIALFVVTLILGIYSIIAERFGLVYDSQIALADSIFNLACSVTSIFWLFTIRNRLHYMCKANKTGPFWMNGLITFFGTAIYLQYKITRLLTIKTICVRKRLIVS</sequence>
<proteinExistence type="predicted"/>
<evidence type="ECO:0000259" key="2">
    <source>
        <dbReference type="Pfam" id="PF14018"/>
    </source>
</evidence>
<evidence type="ECO:0000313" key="4">
    <source>
        <dbReference type="Proteomes" id="UP000257039"/>
    </source>
</evidence>
<keyword evidence="4" id="KW-1185">Reference proteome</keyword>
<keyword evidence="1" id="KW-0812">Transmembrane</keyword>
<evidence type="ECO:0000256" key="1">
    <source>
        <dbReference type="SAM" id="Phobius"/>
    </source>
</evidence>
<dbReference type="Pfam" id="PF14018">
    <property type="entry name" value="DUF4234"/>
    <property type="match status" value="1"/>
</dbReference>
<evidence type="ECO:0000313" key="3">
    <source>
        <dbReference type="EMBL" id="RDH41565.1"/>
    </source>
</evidence>
<dbReference type="RefSeq" id="WP_094789765.1">
    <property type="nucleotide sequence ID" value="NZ_NDXW01000007.1"/>
</dbReference>
<feature type="transmembrane region" description="Helical" evidence="1">
    <location>
        <begin position="31"/>
        <end position="50"/>
    </location>
</feature>
<keyword evidence="1" id="KW-1133">Transmembrane helix</keyword>
<comment type="caution">
    <text evidence="3">The sequence shown here is derived from an EMBL/GenBank/DDBJ whole genome shotgun (WGS) entry which is preliminary data.</text>
</comment>